<sequence>MEKALELKDVGDYISKKLGLPNDDWLIPYFCVEQEVIYDISDNTDRLYETSGHHISFFDIFEDSDFSNKLPQRGECIFLNENEMRLVDELVDIIQTVRKLSNRCGGVAGRLTASLSDERFEERKKKDKRFYYIEKFVQAHGKDDKIGQNNAKEKLRKLIT</sequence>
<name>A0A481YV31_9VIRU</name>
<accession>A0A481YV31</accession>
<organism evidence="1">
    <name type="scientific">Marseillevirus LCMAC102</name>
    <dbReference type="NCBI Taxonomy" id="2506603"/>
    <lineage>
        <taxon>Viruses</taxon>
        <taxon>Varidnaviria</taxon>
        <taxon>Bamfordvirae</taxon>
        <taxon>Nucleocytoviricota</taxon>
        <taxon>Megaviricetes</taxon>
        <taxon>Pimascovirales</taxon>
        <taxon>Pimascovirales incertae sedis</taxon>
        <taxon>Marseilleviridae</taxon>
    </lineage>
</organism>
<evidence type="ECO:0000313" key="1">
    <source>
        <dbReference type="EMBL" id="QBK86366.1"/>
    </source>
</evidence>
<dbReference type="EMBL" id="MK500334">
    <property type="protein sequence ID" value="QBK86366.1"/>
    <property type="molecule type" value="Genomic_DNA"/>
</dbReference>
<proteinExistence type="predicted"/>
<gene>
    <name evidence="1" type="ORF">LCMAC102_01610</name>
</gene>
<reference evidence="1" key="1">
    <citation type="journal article" date="2019" name="MBio">
        <title>Virus Genomes from Deep Sea Sediments Expand the Ocean Megavirome and Support Independent Origins of Viral Gigantism.</title>
        <authorList>
            <person name="Backstrom D."/>
            <person name="Yutin N."/>
            <person name="Jorgensen S.L."/>
            <person name="Dharamshi J."/>
            <person name="Homa F."/>
            <person name="Zaremba-Niedwiedzka K."/>
            <person name="Spang A."/>
            <person name="Wolf Y.I."/>
            <person name="Koonin E.V."/>
            <person name="Ettema T.J."/>
        </authorList>
    </citation>
    <scope>NUCLEOTIDE SEQUENCE</scope>
</reference>
<protein>
    <submittedName>
        <fullName evidence="1">Uncharacterized protein</fullName>
    </submittedName>
</protein>